<dbReference type="InterPro" id="IPR050346">
    <property type="entry name" value="FMO-like"/>
</dbReference>
<evidence type="ECO:0000256" key="20">
    <source>
        <dbReference type="ARBA" id="ARBA00047338"/>
    </source>
</evidence>
<comment type="function">
    <text evidence="18">Acts as a Baeyer-Villiger monooxygenase on a broad range of substrates. Catalyzes the insertion of an oxygen atom into a carbon-carbon bond adjacent to a carbonyl, which converts ketones to esters. Active on diverse carbonyl compounds, whereas soft nucleophiles are mostly non- or poorly reactive. In contrast with other forms of FMO it is non- or poorly active on 'classical' substrates such as drugs, pesticides, and dietary components containing soft nucleophilic heteroatoms. Able to oxidize drug molecules bearing a carbonyl group on an aliphatic chain, such as nabumetone and pentoxifylline. Also, in the absence of substrates, shows slow but yet significant NADPH oxidase activity. Acts as a positive modulator of cholesterol biosynthesis as well as glucose homeostasis, promoting metabolic aging via pleiotropic effects.</text>
</comment>
<dbReference type="InterPro" id="IPR002257">
    <property type="entry name" value="Flavin_mOase_5"/>
</dbReference>
<evidence type="ECO:0000256" key="33">
    <source>
        <dbReference type="PIRNR" id="PIRNR000332"/>
    </source>
</evidence>
<comment type="subcellular location">
    <subcellularLocation>
        <location evidence="2">Endoplasmic reticulum membrane</location>
        <topology evidence="2">Single-pass membrane protein</topology>
    </subcellularLocation>
    <subcellularLocation>
        <location evidence="3">Microsome membrane</location>
    </subcellularLocation>
</comment>
<evidence type="ECO:0000256" key="26">
    <source>
        <dbReference type="ARBA" id="ARBA00048041"/>
    </source>
</evidence>
<accession>A0A210QMF3</accession>
<evidence type="ECO:0000256" key="7">
    <source>
        <dbReference type="ARBA" id="ARBA00022630"/>
    </source>
</evidence>
<dbReference type="GO" id="GO:0034899">
    <property type="term" value="F:trimethylamine monooxygenase activity"/>
    <property type="evidence" value="ECO:0007669"/>
    <property type="project" value="UniProtKB-EC"/>
</dbReference>
<evidence type="ECO:0000256" key="24">
    <source>
        <dbReference type="ARBA" id="ARBA00047864"/>
    </source>
</evidence>
<evidence type="ECO:0000256" key="18">
    <source>
        <dbReference type="ARBA" id="ARBA00045722"/>
    </source>
</evidence>
<comment type="catalytic activity">
    <reaction evidence="26">
        <text>hypotaurine + NADPH + O2 + H(+) = taurine + NADP(+) + H2O</text>
        <dbReference type="Rhea" id="RHEA:69819"/>
        <dbReference type="ChEBI" id="CHEBI:15377"/>
        <dbReference type="ChEBI" id="CHEBI:15378"/>
        <dbReference type="ChEBI" id="CHEBI:15379"/>
        <dbReference type="ChEBI" id="CHEBI:57783"/>
        <dbReference type="ChEBI" id="CHEBI:57853"/>
        <dbReference type="ChEBI" id="CHEBI:58349"/>
        <dbReference type="ChEBI" id="CHEBI:507393"/>
        <dbReference type="EC" id="1.14.13.8"/>
    </reaction>
    <physiologicalReaction direction="left-to-right" evidence="26">
        <dbReference type="Rhea" id="RHEA:69820"/>
    </physiologicalReaction>
</comment>
<evidence type="ECO:0000313" key="36">
    <source>
        <dbReference type="EMBL" id="OWF49920.1"/>
    </source>
</evidence>
<evidence type="ECO:0000256" key="14">
    <source>
        <dbReference type="ARBA" id="ARBA00023002"/>
    </source>
</evidence>
<comment type="caution">
    <text evidence="36">The sequence shown here is derived from an EMBL/GenBank/DDBJ whole genome shotgun (WGS) entry which is preliminary data.</text>
</comment>
<evidence type="ECO:0000256" key="5">
    <source>
        <dbReference type="ARBA" id="ARBA00022481"/>
    </source>
</evidence>
<keyword evidence="5" id="KW-0488">Methylation</keyword>
<comment type="catalytic activity">
    <reaction evidence="22">
        <text>heptan-2-one + NADPH + O2 + H(+) = pentyl acetate + NADP(+) + H2O</text>
        <dbReference type="Rhea" id="RHEA:54836"/>
        <dbReference type="ChEBI" id="CHEBI:5672"/>
        <dbReference type="ChEBI" id="CHEBI:15377"/>
        <dbReference type="ChEBI" id="CHEBI:15378"/>
        <dbReference type="ChEBI" id="CHEBI:15379"/>
        <dbReference type="ChEBI" id="CHEBI:57783"/>
        <dbReference type="ChEBI" id="CHEBI:58349"/>
        <dbReference type="ChEBI" id="CHEBI:87362"/>
    </reaction>
    <physiologicalReaction direction="left-to-right" evidence="22">
        <dbReference type="Rhea" id="RHEA:54837"/>
    </physiologicalReaction>
</comment>
<evidence type="ECO:0000256" key="11">
    <source>
        <dbReference type="ARBA" id="ARBA00022848"/>
    </source>
</evidence>
<dbReference type="InterPro" id="IPR036188">
    <property type="entry name" value="FAD/NAD-bd_sf"/>
</dbReference>
<keyword evidence="7 33" id="KW-0285">Flavoprotein</keyword>
<keyword evidence="17 33" id="KW-0472">Membrane</keyword>
<comment type="catalytic activity">
    <reaction evidence="29">
        <text>(2E)-geranial + NADPH + O2 + H(+) = (1E)-2,6-dimethylhepta-1,5-dien-1-yl formate + NADP(+) + H2O</text>
        <dbReference type="Rhea" id="RHEA:54860"/>
        <dbReference type="ChEBI" id="CHEBI:15377"/>
        <dbReference type="ChEBI" id="CHEBI:15378"/>
        <dbReference type="ChEBI" id="CHEBI:15379"/>
        <dbReference type="ChEBI" id="CHEBI:16980"/>
        <dbReference type="ChEBI" id="CHEBI:57783"/>
        <dbReference type="ChEBI" id="CHEBI:58349"/>
        <dbReference type="ChEBI" id="CHEBI:138375"/>
    </reaction>
    <physiologicalReaction direction="left-to-right" evidence="29">
        <dbReference type="Rhea" id="RHEA:54861"/>
    </physiologicalReaction>
</comment>
<dbReference type="PIRSF" id="PIRSF000332">
    <property type="entry name" value="FMO"/>
    <property type="match status" value="1"/>
</dbReference>
<comment type="catalytic activity">
    <reaction evidence="24">
        <text>NADPH + O2 + H(+) = H2O2 + NADP(+)</text>
        <dbReference type="Rhea" id="RHEA:11260"/>
        <dbReference type="ChEBI" id="CHEBI:15378"/>
        <dbReference type="ChEBI" id="CHEBI:15379"/>
        <dbReference type="ChEBI" id="CHEBI:16240"/>
        <dbReference type="ChEBI" id="CHEBI:57783"/>
        <dbReference type="ChEBI" id="CHEBI:58349"/>
        <dbReference type="EC" id="1.6.3.1"/>
    </reaction>
    <physiologicalReaction direction="left-to-right" evidence="24">
        <dbReference type="Rhea" id="RHEA:11261"/>
    </physiologicalReaction>
</comment>
<protein>
    <recommendedName>
        <fullName evidence="34">Flavin-containing monooxygenase</fullName>
        <ecNumber evidence="34">1.-.-.-</ecNumber>
    </recommendedName>
</protein>
<dbReference type="GO" id="GO:0016174">
    <property type="term" value="F:NAD(P)H oxidase H2O2-forming activity"/>
    <property type="evidence" value="ECO:0007669"/>
    <property type="project" value="UniProtKB-EC"/>
</dbReference>
<evidence type="ECO:0000256" key="34">
    <source>
        <dbReference type="RuleBase" id="RU361177"/>
    </source>
</evidence>
<keyword evidence="14 33" id="KW-0560">Oxidoreductase</keyword>
<evidence type="ECO:0000256" key="28">
    <source>
        <dbReference type="ARBA" id="ARBA00048459"/>
    </source>
</evidence>
<comment type="catalytic activity">
    <reaction evidence="25">
        <text>hexan-3-one + NADPH + O2 + H(+) = ethyl butanoate + NADP(+) + H2O</text>
        <dbReference type="Rhea" id="RHEA:54844"/>
        <dbReference type="ChEBI" id="CHEBI:15377"/>
        <dbReference type="ChEBI" id="CHEBI:15378"/>
        <dbReference type="ChEBI" id="CHEBI:15379"/>
        <dbReference type="ChEBI" id="CHEBI:57783"/>
        <dbReference type="ChEBI" id="CHEBI:58349"/>
        <dbReference type="ChEBI" id="CHEBI:88764"/>
        <dbReference type="ChEBI" id="CHEBI:89891"/>
    </reaction>
    <physiologicalReaction direction="left-to-right" evidence="25">
        <dbReference type="Rhea" id="RHEA:54845"/>
    </physiologicalReaction>
</comment>
<dbReference type="GO" id="GO:0050660">
    <property type="term" value="F:flavin adenine dinucleotide binding"/>
    <property type="evidence" value="ECO:0007669"/>
    <property type="project" value="InterPro"/>
</dbReference>
<evidence type="ECO:0000256" key="2">
    <source>
        <dbReference type="ARBA" id="ARBA00004389"/>
    </source>
</evidence>
<evidence type="ECO:0000313" key="37">
    <source>
        <dbReference type="Proteomes" id="UP000242188"/>
    </source>
</evidence>
<evidence type="ECO:0000256" key="3">
    <source>
        <dbReference type="ARBA" id="ARBA00004524"/>
    </source>
</evidence>
<keyword evidence="13 35" id="KW-1133">Transmembrane helix</keyword>
<dbReference type="OrthoDB" id="66881at2759"/>
<gene>
    <name evidence="36" type="ORF">KP79_PYT04010</name>
</gene>
<sequence>MKQVAVIGAGASGLPAIKACVEEGMLPTCFEKSGALGGLWNYTREVREDQSCVMKSTVINTSKEMLSYSDFPVPKDYAMYMHHAYVLKYLNLYAKEFDLAKYIRFRTEVQSVVMANDYETSGRWDVTIKELQSGKVTTETYDAVMVCIGQHTYKYIPEFAGIEKFKGKIFHSHDYRDCRGYEDQKVIVVGVGNSGVDTAVDLSRTSKQVYLSTRRGCWVSKRLTDKGAPDDMQSYRRYLIALRDRIPTGILEFGKIRKMNQRFDHKSYSLKPEHGYFSQHPTISDDLPNRIASGSIIVKPNIKRFLENGAEFEDGTVEENIDAVFLATGYKYNFPFLDNSLIEVKGNRVDLYKHLFPPNLKHNTMVLIGIMQQIGAVFPISELQSRLSARVFKGDIQLPSSTEMWNDINRKRDVVKKRFVQSNRYTMKVDMVPYMDELAELHGSKPDLYRVAMSDPTLAFQCFFGPCTPYQFRLEGPCTWKGAREAIMTQWDRTWHPMKTRPTGPYSWIESMETYLYAIVCLLMAYCLLIVFL</sequence>
<comment type="catalytic activity">
    <reaction evidence="21">
        <text>hexan-3-one + NADPH + O2 + H(+) = propyl propanoate + NADP(+) + H2O</text>
        <dbReference type="Rhea" id="RHEA:54848"/>
        <dbReference type="ChEBI" id="CHEBI:15377"/>
        <dbReference type="ChEBI" id="CHEBI:15378"/>
        <dbReference type="ChEBI" id="CHEBI:15379"/>
        <dbReference type="ChEBI" id="CHEBI:57783"/>
        <dbReference type="ChEBI" id="CHEBI:58349"/>
        <dbReference type="ChEBI" id="CHEBI:89828"/>
        <dbReference type="ChEBI" id="CHEBI:89891"/>
    </reaction>
    <physiologicalReaction direction="left-to-right" evidence="21">
        <dbReference type="Rhea" id="RHEA:54849"/>
    </physiologicalReaction>
</comment>
<keyword evidence="9 33" id="KW-0256">Endoplasmic reticulum</keyword>
<dbReference type="GO" id="GO:0047822">
    <property type="term" value="F:hypotaurine monooxygenase activity"/>
    <property type="evidence" value="ECO:0007669"/>
    <property type="project" value="RHEA"/>
</dbReference>
<keyword evidence="11" id="KW-0492">Microsome</keyword>
<dbReference type="InterPro" id="IPR000960">
    <property type="entry name" value="Flavin_mOase"/>
</dbReference>
<dbReference type="GO" id="GO:0050661">
    <property type="term" value="F:NADP binding"/>
    <property type="evidence" value="ECO:0007669"/>
    <property type="project" value="InterPro"/>
</dbReference>
<dbReference type="Proteomes" id="UP000242188">
    <property type="component" value="Unassembled WGS sequence"/>
</dbReference>
<evidence type="ECO:0000256" key="23">
    <source>
        <dbReference type="ARBA" id="ARBA00047855"/>
    </source>
</evidence>
<evidence type="ECO:0000256" key="9">
    <source>
        <dbReference type="ARBA" id="ARBA00022824"/>
    </source>
</evidence>
<evidence type="ECO:0000256" key="10">
    <source>
        <dbReference type="ARBA" id="ARBA00022827"/>
    </source>
</evidence>
<feature type="transmembrane region" description="Helical" evidence="35">
    <location>
        <begin position="515"/>
        <end position="532"/>
    </location>
</feature>
<comment type="catalytic activity">
    <reaction evidence="27">
        <text>trimethylamine + NADPH + O2 = trimethylamine N-oxide + NADP(+) + H2O</text>
        <dbReference type="Rhea" id="RHEA:31979"/>
        <dbReference type="ChEBI" id="CHEBI:15377"/>
        <dbReference type="ChEBI" id="CHEBI:15379"/>
        <dbReference type="ChEBI" id="CHEBI:15724"/>
        <dbReference type="ChEBI" id="CHEBI:57783"/>
        <dbReference type="ChEBI" id="CHEBI:58349"/>
        <dbReference type="ChEBI" id="CHEBI:58389"/>
        <dbReference type="EC" id="1.14.13.148"/>
    </reaction>
    <physiologicalReaction direction="left-to-right" evidence="27">
        <dbReference type="Rhea" id="RHEA:31980"/>
    </physiologicalReaction>
</comment>
<dbReference type="GO" id="GO:0005789">
    <property type="term" value="C:endoplasmic reticulum membrane"/>
    <property type="evidence" value="ECO:0007669"/>
    <property type="project" value="UniProtKB-SubCell"/>
</dbReference>
<evidence type="ECO:0000256" key="4">
    <source>
        <dbReference type="ARBA" id="ARBA00009183"/>
    </source>
</evidence>
<keyword evidence="6" id="KW-0597">Phosphoprotein</keyword>
<evidence type="ECO:0000256" key="6">
    <source>
        <dbReference type="ARBA" id="ARBA00022553"/>
    </source>
</evidence>
<keyword evidence="16" id="KW-0443">Lipid metabolism</keyword>
<dbReference type="EMBL" id="NEDP02002897">
    <property type="protein sequence ID" value="OWF49920.1"/>
    <property type="molecule type" value="Genomic_DNA"/>
</dbReference>
<comment type="catalytic activity">
    <reaction evidence="32">
        <text>octan-3-one + NADPH + O2 + H(+) = pentyl propanoate + NADP(+) + H2O</text>
        <dbReference type="Rhea" id="RHEA:54840"/>
        <dbReference type="ChEBI" id="CHEBI:15377"/>
        <dbReference type="ChEBI" id="CHEBI:15378"/>
        <dbReference type="ChEBI" id="CHEBI:15379"/>
        <dbReference type="ChEBI" id="CHEBI:57783"/>
        <dbReference type="ChEBI" id="CHEBI:58349"/>
        <dbReference type="ChEBI" id="CHEBI:80946"/>
        <dbReference type="ChEBI" id="CHEBI:87373"/>
    </reaction>
    <physiologicalReaction direction="left-to-right" evidence="32">
        <dbReference type="Rhea" id="RHEA:54841"/>
    </physiologicalReaction>
</comment>
<keyword evidence="15 33" id="KW-0503">Monooxygenase</keyword>
<evidence type="ECO:0000256" key="32">
    <source>
        <dbReference type="ARBA" id="ARBA00049475"/>
    </source>
</evidence>
<evidence type="ECO:0000256" key="15">
    <source>
        <dbReference type="ARBA" id="ARBA00023033"/>
    </source>
</evidence>
<comment type="catalytic activity">
    <reaction evidence="23">
        <text>sulcatone + NADPH + O2 + H(+) = 4-methylpent-3-en-1-yl acetate + NADP(+) + H2O</text>
        <dbReference type="Rhea" id="RHEA:54864"/>
        <dbReference type="ChEBI" id="CHEBI:15377"/>
        <dbReference type="ChEBI" id="CHEBI:15378"/>
        <dbReference type="ChEBI" id="CHEBI:15379"/>
        <dbReference type="ChEBI" id="CHEBI:16310"/>
        <dbReference type="ChEBI" id="CHEBI:57783"/>
        <dbReference type="ChEBI" id="CHEBI:58349"/>
        <dbReference type="ChEBI" id="CHEBI:138373"/>
    </reaction>
    <physiologicalReaction direction="left-to-right" evidence="23">
        <dbReference type="Rhea" id="RHEA:54865"/>
    </physiologicalReaction>
</comment>
<dbReference type="AlphaFoldDB" id="A0A210QMF3"/>
<evidence type="ECO:0000256" key="22">
    <source>
        <dbReference type="ARBA" id="ARBA00047574"/>
    </source>
</evidence>
<evidence type="ECO:0000256" key="16">
    <source>
        <dbReference type="ARBA" id="ARBA00023098"/>
    </source>
</evidence>
<dbReference type="PRINTS" id="PR00370">
    <property type="entry name" value="FMOXYGENASE"/>
</dbReference>
<dbReference type="PANTHER" id="PTHR23023">
    <property type="entry name" value="DIMETHYLANILINE MONOOXYGENASE"/>
    <property type="match status" value="1"/>
</dbReference>
<dbReference type="EC" id="1.-.-.-" evidence="34"/>
<keyword evidence="12 33" id="KW-0521">NADP</keyword>
<dbReference type="SUPFAM" id="SSF51905">
    <property type="entry name" value="FAD/NAD(P)-binding domain"/>
    <property type="match status" value="2"/>
</dbReference>
<keyword evidence="8 35" id="KW-0812">Transmembrane</keyword>
<proteinExistence type="inferred from homology"/>
<evidence type="ECO:0000256" key="31">
    <source>
        <dbReference type="ARBA" id="ARBA00049443"/>
    </source>
</evidence>
<evidence type="ECO:0000256" key="1">
    <source>
        <dbReference type="ARBA" id="ARBA00001974"/>
    </source>
</evidence>
<evidence type="ECO:0000256" key="27">
    <source>
        <dbReference type="ARBA" id="ARBA00048088"/>
    </source>
</evidence>
<comment type="catalytic activity">
    <reaction evidence="20">
        <text>hypotaurine + NADH + O2 + H(+) = taurine + NAD(+) + H2O</text>
        <dbReference type="Rhea" id="RHEA:74111"/>
        <dbReference type="ChEBI" id="CHEBI:15377"/>
        <dbReference type="ChEBI" id="CHEBI:15378"/>
        <dbReference type="ChEBI" id="CHEBI:15379"/>
        <dbReference type="ChEBI" id="CHEBI:57540"/>
        <dbReference type="ChEBI" id="CHEBI:57853"/>
        <dbReference type="ChEBI" id="CHEBI:57945"/>
        <dbReference type="ChEBI" id="CHEBI:507393"/>
        <dbReference type="EC" id="1.14.13.8"/>
    </reaction>
    <physiologicalReaction direction="left-to-right" evidence="20">
        <dbReference type="Rhea" id="RHEA:74112"/>
    </physiologicalReaction>
</comment>
<comment type="cofactor">
    <cofactor evidence="1 33 34">
        <name>FAD</name>
        <dbReference type="ChEBI" id="CHEBI:57692"/>
    </cofactor>
</comment>
<evidence type="ECO:0000256" key="25">
    <source>
        <dbReference type="ARBA" id="ARBA00047977"/>
    </source>
</evidence>
<dbReference type="GO" id="GO:0004499">
    <property type="term" value="F:N,N-dimethylaniline monooxygenase activity"/>
    <property type="evidence" value="ECO:0007669"/>
    <property type="project" value="UniProtKB-UniRule"/>
</dbReference>
<comment type="catalytic activity">
    <reaction evidence="30">
        <text>heptan-4-one + NADPH + O2 + H(+) = propyl butanoate + NADP(+) + H2O</text>
        <dbReference type="Rhea" id="RHEA:54852"/>
        <dbReference type="ChEBI" id="CHEBI:15377"/>
        <dbReference type="ChEBI" id="CHEBI:15378"/>
        <dbReference type="ChEBI" id="CHEBI:15379"/>
        <dbReference type="ChEBI" id="CHEBI:57783"/>
        <dbReference type="ChEBI" id="CHEBI:58349"/>
        <dbReference type="ChEBI" id="CHEBI:89484"/>
        <dbReference type="ChEBI" id="CHEBI:89719"/>
    </reaction>
    <physiologicalReaction direction="left-to-right" evidence="30">
        <dbReference type="Rhea" id="RHEA:54853"/>
    </physiologicalReaction>
</comment>
<organism evidence="36 37">
    <name type="scientific">Mizuhopecten yessoensis</name>
    <name type="common">Japanese scallop</name>
    <name type="synonym">Patinopecten yessoensis</name>
    <dbReference type="NCBI Taxonomy" id="6573"/>
    <lineage>
        <taxon>Eukaryota</taxon>
        <taxon>Metazoa</taxon>
        <taxon>Spiralia</taxon>
        <taxon>Lophotrochozoa</taxon>
        <taxon>Mollusca</taxon>
        <taxon>Bivalvia</taxon>
        <taxon>Autobranchia</taxon>
        <taxon>Pteriomorphia</taxon>
        <taxon>Pectinida</taxon>
        <taxon>Pectinoidea</taxon>
        <taxon>Pectinidae</taxon>
        <taxon>Mizuhopecten</taxon>
    </lineage>
</organism>
<reference evidence="36 37" key="1">
    <citation type="journal article" date="2017" name="Nat. Ecol. Evol.">
        <title>Scallop genome provides insights into evolution of bilaterian karyotype and development.</title>
        <authorList>
            <person name="Wang S."/>
            <person name="Zhang J."/>
            <person name="Jiao W."/>
            <person name="Li J."/>
            <person name="Xun X."/>
            <person name="Sun Y."/>
            <person name="Guo X."/>
            <person name="Huan P."/>
            <person name="Dong B."/>
            <person name="Zhang L."/>
            <person name="Hu X."/>
            <person name="Sun X."/>
            <person name="Wang J."/>
            <person name="Zhao C."/>
            <person name="Wang Y."/>
            <person name="Wang D."/>
            <person name="Huang X."/>
            <person name="Wang R."/>
            <person name="Lv J."/>
            <person name="Li Y."/>
            <person name="Zhang Z."/>
            <person name="Liu B."/>
            <person name="Lu W."/>
            <person name="Hui Y."/>
            <person name="Liang J."/>
            <person name="Zhou Z."/>
            <person name="Hou R."/>
            <person name="Li X."/>
            <person name="Liu Y."/>
            <person name="Li H."/>
            <person name="Ning X."/>
            <person name="Lin Y."/>
            <person name="Zhao L."/>
            <person name="Xing Q."/>
            <person name="Dou J."/>
            <person name="Li Y."/>
            <person name="Mao J."/>
            <person name="Guo H."/>
            <person name="Dou H."/>
            <person name="Li T."/>
            <person name="Mu C."/>
            <person name="Jiang W."/>
            <person name="Fu Q."/>
            <person name="Fu X."/>
            <person name="Miao Y."/>
            <person name="Liu J."/>
            <person name="Yu Q."/>
            <person name="Li R."/>
            <person name="Liao H."/>
            <person name="Li X."/>
            <person name="Kong Y."/>
            <person name="Jiang Z."/>
            <person name="Chourrout D."/>
            <person name="Li R."/>
            <person name="Bao Z."/>
        </authorList>
    </citation>
    <scope>NUCLEOTIDE SEQUENCE [LARGE SCALE GENOMIC DNA]</scope>
    <source>
        <strain evidence="36 37">PY_sf001</strain>
    </source>
</reference>
<keyword evidence="10 33" id="KW-0274">FAD</keyword>
<evidence type="ECO:0000256" key="29">
    <source>
        <dbReference type="ARBA" id="ARBA00048989"/>
    </source>
</evidence>
<dbReference type="InterPro" id="IPR020946">
    <property type="entry name" value="Flavin_mOase-like"/>
</dbReference>
<evidence type="ECO:0000256" key="12">
    <source>
        <dbReference type="ARBA" id="ARBA00022857"/>
    </source>
</evidence>
<comment type="catalytic activity">
    <reaction evidence="31">
        <text>N,N-dimethylaniline + NADPH + O2 + H(+) = N,N-dimethylaniline N-oxide + NADP(+) + H2O</text>
        <dbReference type="Rhea" id="RHEA:24468"/>
        <dbReference type="ChEBI" id="CHEBI:15377"/>
        <dbReference type="ChEBI" id="CHEBI:15378"/>
        <dbReference type="ChEBI" id="CHEBI:15379"/>
        <dbReference type="ChEBI" id="CHEBI:16269"/>
        <dbReference type="ChEBI" id="CHEBI:17735"/>
        <dbReference type="ChEBI" id="CHEBI:57783"/>
        <dbReference type="ChEBI" id="CHEBI:58349"/>
        <dbReference type="EC" id="1.14.13.8"/>
    </reaction>
    <physiologicalReaction direction="left-to-right" evidence="31">
        <dbReference type="Rhea" id="RHEA:24469"/>
    </physiologicalReaction>
</comment>
<dbReference type="PRINTS" id="PR01125">
    <property type="entry name" value="FMOXYGENASE5"/>
</dbReference>
<evidence type="ECO:0000256" key="35">
    <source>
        <dbReference type="SAM" id="Phobius"/>
    </source>
</evidence>
<dbReference type="GO" id="GO:0006629">
    <property type="term" value="P:lipid metabolic process"/>
    <property type="evidence" value="ECO:0007669"/>
    <property type="project" value="UniProtKB-KW"/>
</dbReference>
<comment type="catalytic activity">
    <reaction evidence="28">
        <text>octan-3-one + NADPH + O2 + H(+) = ethyl hexanoate + NADP(+) + H2O</text>
        <dbReference type="Rhea" id="RHEA:54856"/>
        <dbReference type="ChEBI" id="CHEBI:15377"/>
        <dbReference type="ChEBI" id="CHEBI:15378"/>
        <dbReference type="ChEBI" id="CHEBI:15379"/>
        <dbReference type="ChEBI" id="CHEBI:57783"/>
        <dbReference type="ChEBI" id="CHEBI:58349"/>
        <dbReference type="ChEBI" id="CHEBI:80946"/>
        <dbReference type="ChEBI" id="CHEBI:86055"/>
    </reaction>
    <physiologicalReaction direction="left-to-right" evidence="28">
        <dbReference type="Rhea" id="RHEA:54857"/>
    </physiologicalReaction>
</comment>
<comment type="function">
    <text evidence="19">Broad spectrum monooxygenase that catalyzes the oxygenation of a wide variety of nitrogen- and sulfur-containing compounds including xenobiotics. Catalyzes the S-oxygenation of hypotaurine to produce taurine, an organic osmolyte involved in cell volume regulation as well as a variety of cytoprotective and developmental processes. In vitro, catalyzes the N-oxygenation of trimethylamine (TMA) to produce trimethylamine N-oxide (TMAO) and could therefore participate to the detoxification of this compound that is generated by the action of gut microbiota from dietary precursors such as choline, choline containing compounds, betaine or L-carnitine.</text>
</comment>
<name>A0A210QMF3_MIZYE</name>
<evidence type="ECO:0000256" key="19">
    <source>
        <dbReference type="ARBA" id="ARBA00045957"/>
    </source>
</evidence>
<evidence type="ECO:0000256" key="30">
    <source>
        <dbReference type="ARBA" id="ARBA00048990"/>
    </source>
</evidence>
<dbReference type="Gene3D" id="3.50.50.60">
    <property type="entry name" value="FAD/NAD(P)-binding domain"/>
    <property type="match status" value="2"/>
</dbReference>
<dbReference type="Pfam" id="PF00743">
    <property type="entry name" value="FMO-like"/>
    <property type="match status" value="1"/>
</dbReference>
<dbReference type="FunFam" id="3.50.50.60:FF:000159">
    <property type="entry name" value="Dimethylaniline monooxygenase [N-oxide-forming]"/>
    <property type="match status" value="1"/>
</dbReference>
<keyword evidence="37" id="KW-1185">Reference proteome</keyword>
<comment type="similarity">
    <text evidence="4 33 34">Belongs to the FMO family.</text>
</comment>
<evidence type="ECO:0000256" key="17">
    <source>
        <dbReference type="ARBA" id="ARBA00023136"/>
    </source>
</evidence>
<evidence type="ECO:0000256" key="8">
    <source>
        <dbReference type="ARBA" id="ARBA00022692"/>
    </source>
</evidence>
<evidence type="ECO:0000256" key="13">
    <source>
        <dbReference type="ARBA" id="ARBA00022989"/>
    </source>
</evidence>
<evidence type="ECO:0000256" key="21">
    <source>
        <dbReference type="ARBA" id="ARBA00047426"/>
    </source>
</evidence>